<dbReference type="SUPFAM" id="SSF52096">
    <property type="entry name" value="ClpP/crotonase"/>
    <property type="match status" value="1"/>
</dbReference>
<reference evidence="1" key="1">
    <citation type="submission" date="2023-09" db="EMBL/GenBank/DDBJ databases">
        <title>Paucibacter sp. APW11 Genome sequencing and assembly.</title>
        <authorList>
            <person name="Kim I."/>
        </authorList>
    </citation>
    <scope>NUCLEOTIDE SEQUENCE</scope>
    <source>
        <strain evidence="1">APW11</strain>
    </source>
</reference>
<sequence>MHAWFALPDVGADLIERMRLPTAKAVALLPELQQHDRLRIGPVELERRGDGGYLTFHNLSCLNAEDDALIDAFETAVDLVLLDERIKVGVLRGGVMDHERYRGRRVFSAGINLRHLSAGQISYLDFLLRRELGYINKMAHGLSAAGAEAGAVEKPWIAAVDSFAIGGGAQILLVCDRVIAEQGAYFSLPAAKEGIVPGLANLRLPRLVGARMAGQIILDGRRVSSTETDGRLLFDEVVHPAEMDAAIEQAVERFSAAAVIANRRMLRLLQEPAEALRSYFAQFALEQAQRIYSADVLAKVARV</sequence>
<dbReference type="Pfam" id="PF00378">
    <property type="entry name" value="ECH_1"/>
    <property type="match status" value="1"/>
</dbReference>
<evidence type="ECO:0000313" key="2">
    <source>
        <dbReference type="Proteomes" id="UP001246372"/>
    </source>
</evidence>
<protein>
    <submittedName>
        <fullName evidence="1">Enoyl-CoA hydratase/isomerase family protein</fullName>
    </submittedName>
</protein>
<accession>A0ABU3PHR7</accession>
<dbReference type="PANTHER" id="PTHR11941:SF54">
    <property type="entry name" value="ENOYL-COA HYDRATASE, MITOCHONDRIAL"/>
    <property type="match status" value="1"/>
</dbReference>
<dbReference type="Gene3D" id="3.90.226.10">
    <property type="entry name" value="2-enoyl-CoA Hydratase, Chain A, domain 1"/>
    <property type="match status" value="1"/>
</dbReference>
<name>A0ABU3PHR7_9BURK</name>
<dbReference type="PANTHER" id="PTHR11941">
    <property type="entry name" value="ENOYL-COA HYDRATASE-RELATED"/>
    <property type="match status" value="1"/>
</dbReference>
<keyword evidence="2" id="KW-1185">Reference proteome</keyword>
<dbReference type="InterPro" id="IPR001753">
    <property type="entry name" value="Enoyl-CoA_hydra/iso"/>
</dbReference>
<comment type="caution">
    <text evidence="1">The sequence shown here is derived from an EMBL/GenBank/DDBJ whole genome shotgun (WGS) entry which is preliminary data.</text>
</comment>
<gene>
    <name evidence="1" type="ORF">RQP53_22720</name>
</gene>
<dbReference type="CDD" id="cd06558">
    <property type="entry name" value="crotonase-like"/>
    <property type="match status" value="1"/>
</dbReference>
<proteinExistence type="predicted"/>
<dbReference type="EMBL" id="JAVXZY010000013">
    <property type="protein sequence ID" value="MDT9002110.1"/>
    <property type="molecule type" value="Genomic_DNA"/>
</dbReference>
<dbReference type="Proteomes" id="UP001246372">
    <property type="component" value="Unassembled WGS sequence"/>
</dbReference>
<organism evidence="1 2">
    <name type="scientific">Roseateles aquae</name>
    <dbReference type="NCBI Taxonomy" id="3077235"/>
    <lineage>
        <taxon>Bacteria</taxon>
        <taxon>Pseudomonadati</taxon>
        <taxon>Pseudomonadota</taxon>
        <taxon>Betaproteobacteria</taxon>
        <taxon>Burkholderiales</taxon>
        <taxon>Sphaerotilaceae</taxon>
        <taxon>Roseateles</taxon>
    </lineage>
</organism>
<evidence type="ECO:0000313" key="1">
    <source>
        <dbReference type="EMBL" id="MDT9002110.1"/>
    </source>
</evidence>
<dbReference type="RefSeq" id="WP_315653001.1">
    <property type="nucleotide sequence ID" value="NZ_JAVXZY010000013.1"/>
</dbReference>
<dbReference type="InterPro" id="IPR029045">
    <property type="entry name" value="ClpP/crotonase-like_dom_sf"/>
</dbReference>